<feature type="region of interest" description="Disordered" evidence="1">
    <location>
        <begin position="680"/>
        <end position="702"/>
    </location>
</feature>
<sequence>MEKMYIKHEPGLDTSSMASVVASGATGGLATDAAQSRICFVCGSVGHKDQYWLNVKPNPSNPSEPYFPFLESHEPPSGYRHLSNSRLDTVVRSCFLCYSVLMQQWNNYERDKTSHARRLYWMKRCDNGPYTGAEMGLQGEYAAQVLGLSHEPAAVPATTAASFTPSTAPAATTSVVNISQEVPPTVSQPPAPPPFREESIVSPPSTPSLQTASLPLTTGLPSRSLDEPRPSADMALDLRHTSRNSPTLLPAPPPVSSPFARLPSTPAMDILDLSMPDKNAMTEVCYVCGDEFKKGSLNHIAAKPQTPKPGDLPPHPSPVDINKVQQPFFPSLMLHPRPSRSRPMDSTGRVQACSECQRHLLQQWHALTAQRKPHNERNYILRKRPAPALDNTTFVCYTCALEYPSSSLRLLYCCPNTEKEPYFPFIYGLKPPPGASPISPQGMVQVCSICYKSIPQKQQVFGGDAPGMVGGLAGGLPGAAGAVGSLHGSGGGELAAARLAGGSQIGSDIRFKPYELSRPPSAGGSRQRTPTSDQMGLTASPGAASPKPPSWPPQEPRPSSRPQETPPPAALGASGAQNYRCHVCTGVFAWSQLEWLCTSAEGMNSHAMHFPCLRNVVRSSDSAVTDSHGRVLSCSRCSRHLARQWDNMEQERVPLERRRYDLPSPANPLASSGCWNGSLPPSPHPRSAPPTPPSSTPTPTPPAVTGGSSIYCFLCGLHSELTLARVLYGRSQGPTAPFFPSLLTHHSPPNAEQLRDDGSALVCTFCYHSLLAQWKRYEAAASASGTVIPSDKREYNTHDYYCYVCGVATYRRRVRALPVKDFPFLKDHRQSDKRLLLENGDFAVVCLDCYESLRAQSLQYERLGLPVEKREYNWITQPPPPEDSPDASIARLPSGERTEKTSSSTPIPSSRTVKKPTPSPKLPVSDRKSKPGQISLADHQGEYCCCCCSHSLLYCLFLDPNLNLMVLRLNLNLKRNGERGIGVLWLLALTLNLNRMVLRLNPNLNLNVKALRLNVYLNLCRTDCGLA</sequence>
<gene>
    <name evidence="2" type="ORF">ONE63_004705</name>
</gene>
<dbReference type="PANTHER" id="PTHR40240:SF1">
    <property type="entry name" value="PLEXUS, ISOFORM A"/>
    <property type="match status" value="1"/>
</dbReference>
<reference evidence="2" key="1">
    <citation type="submission" date="2022-12" db="EMBL/GenBank/DDBJ databases">
        <title>Chromosome-level genome assembly of the bean flower thrips Megalurothrips usitatus.</title>
        <authorList>
            <person name="Ma L."/>
            <person name="Liu Q."/>
            <person name="Li H."/>
            <person name="Cai W."/>
        </authorList>
    </citation>
    <scope>NUCLEOTIDE SEQUENCE</scope>
    <source>
        <strain evidence="2">Cailab_2022a</strain>
    </source>
</reference>
<feature type="compositionally biased region" description="Polar residues" evidence="1">
    <location>
        <begin position="207"/>
        <end position="221"/>
    </location>
</feature>
<evidence type="ECO:0008006" key="4">
    <source>
        <dbReference type="Google" id="ProtNLM"/>
    </source>
</evidence>
<feature type="region of interest" description="Disordered" evidence="1">
    <location>
        <begin position="513"/>
        <end position="572"/>
    </location>
</feature>
<protein>
    <recommendedName>
        <fullName evidence="4">Protein espinas-like</fullName>
    </recommendedName>
</protein>
<feature type="region of interest" description="Disordered" evidence="1">
    <location>
        <begin position="874"/>
        <end position="932"/>
    </location>
</feature>
<dbReference type="EMBL" id="JAPTSV010000016">
    <property type="protein sequence ID" value="KAJ1519413.1"/>
    <property type="molecule type" value="Genomic_DNA"/>
</dbReference>
<dbReference type="AlphaFoldDB" id="A0AAV7X4R7"/>
<evidence type="ECO:0000256" key="1">
    <source>
        <dbReference type="SAM" id="MobiDB-lite"/>
    </source>
</evidence>
<evidence type="ECO:0000313" key="3">
    <source>
        <dbReference type="Proteomes" id="UP001075354"/>
    </source>
</evidence>
<keyword evidence="3" id="KW-1185">Reference proteome</keyword>
<comment type="caution">
    <text evidence="2">The sequence shown here is derived from an EMBL/GenBank/DDBJ whole genome shotgun (WGS) entry which is preliminary data.</text>
</comment>
<feature type="compositionally biased region" description="Polar residues" evidence="1">
    <location>
        <begin position="524"/>
        <end position="537"/>
    </location>
</feature>
<evidence type="ECO:0000313" key="2">
    <source>
        <dbReference type="EMBL" id="KAJ1519413.1"/>
    </source>
</evidence>
<dbReference type="PANTHER" id="PTHR40240">
    <property type="entry name" value="PLEXUS, ISOFORM A"/>
    <property type="match status" value="1"/>
</dbReference>
<feature type="compositionally biased region" description="Pro residues" evidence="1">
    <location>
        <begin position="546"/>
        <end position="556"/>
    </location>
</feature>
<feature type="compositionally biased region" description="Low complexity" evidence="1">
    <location>
        <begin position="901"/>
        <end position="910"/>
    </location>
</feature>
<proteinExistence type="predicted"/>
<organism evidence="2 3">
    <name type="scientific">Megalurothrips usitatus</name>
    <name type="common">bean blossom thrips</name>
    <dbReference type="NCBI Taxonomy" id="439358"/>
    <lineage>
        <taxon>Eukaryota</taxon>
        <taxon>Metazoa</taxon>
        <taxon>Ecdysozoa</taxon>
        <taxon>Arthropoda</taxon>
        <taxon>Hexapoda</taxon>
        <taxon>Insecta</taxon>
        <taxon>Pterygota</taxon>
        <taxon>Neoptera</taxon>
        <taxon>Paraneoptera</taxon>
        <taxon>Thysanoptera</taxon>
        <taxon>Terebrantia</taxon>
        <taxon>Thripoidea</taxon>
        <taxon>Thripidae</taxon>
        <taxon>Megalurothrips</taxon>
    </lineage>
</organism>
<dbReference type="Proteomes" id="UP001075354">
    <property type="component" value="Chromosome 16"/>
</dbReference>
<accession>A0AAV7X4R7</accession>
<name>A0AAV7X4R7_9NEOP</name>
<feature type="region of interest" description="Disordered" evidence="1">
    <location>
        <begin position="181"/>
        <end position="230"/>
    </location>
</feature>